<proteinExistence type="predicted"/>
<sequence length="83" mass="8537">MCMLKPIAELRPLGVVLKLYAGATAGDCGRKLEMAASSKGRRGVESATATTSVVVGKATEAATAVKESATTWVVGGRWGLEGR</sequence>
<dbReference type="AlphaFoldDB" id="A0A426XVC3"/>
<dbReference type="Proteomes" id="UP000287651">
    <property type="component" value="Unassembled WGS sequence"/>
</dbReference>
<evidence type="ECO:0000313" key="1">
    <source>
        <dbReference type="EMBL" id="RRT43473.1"/>
    </source>
</evidence>
<evidence type="ECO:0000313" key="2">
    <source>
        <dbReference type="Proteomes" id="UP000287651"/>
    </source>
</evidence>
<name>A0A426XVC3_ENSVE</name>
<accession>A0A426XVC3</accession>
<organism evidence="1 2">
    <name type="scientific">Ensete ventricosum</name>
    <name type="common">Abyssinian banana</name>
    <name type="synonym">Musa ensete</name>
    <dbReference type="NCBI Taxonomy" id="4639"/>
    <lineage>
        <taxon>Eukaryota</taxon>
        <taxon>Viridiplantae</taxon>
        <taxon>Streptophyta</taxon>
        <taxon>Embryophyta</taxon>
        <taxon>Tracheophyta</taxon>
        <taxon>Spermatophyta</taxon>
        <taxon>Magnoliopsida</taxon>
        <taxon>Liliopsida</taxon>
        <taxon>Zingiberales</taxon>
        <taxon>Musaceae</taxon>
        <taxon>Ensete</taxon>
    </lineage>
</organism>
<dbReference type="EMBL" id="AMZH03017116">
    <property type="protein sequence ID" value="RRT43473.1"/>
    <property type="molecule type" value="Genomic_DNA"/>
</dbReference>
<comment type="caution">
    <text evidence="1">The sequence shown here is derived from an EMBL/GenBank/DDBJ whole genome shotgun (WGS) entry which is preliminary data.</text>
</comment>
<protein>
    <submittedName>
        <fullName evidence="1">Uncharacterized protein</fullName>
    </submittedName>
</protein>
<reference evidence="1 2" key="1">
    <citation type="journal article" date="2014" name="Agronomy (Basel)">
        <title>A Draft Genome Sequence for Ensete ventricosum, the Drought-Tolerant Tree Against Hunger.</title>
        <authorList>
            <person name="Harrison J."/>
            <person name="Moore K.A."/>
            <person name="Paszkiewicz K."/>
            <person name="Jones T."/>
            <person name="Grant M."/>
            <person name="Ambacheew D."/>
            <person name="Muzemil S."/>
            <person name="Studholme D.J."/>
        </authorList>
    </citation>
    <scope>NUCLEOTIDE SEQUENCE [LARGE SCALE GENOMIC DNA]</scope>
</reference>
<gene>
    <name evidence="1" type="ORF">B296_00056391</name>
</gene>